<dbReference type="InterPro" id="IPR050194">
    <property type="entry name" value="Glycosyltransferase_grp1"/>
</dbReference>
<feature type="domain" description="Glycosyl transferase family 1" evidence="1">
    <location>
        <begin position="8"/>
        <end position="120"/>
    </location>
</feature>
<dbReference type="PANTHER" id="PTHR45947">
    <property type="entry name" value="SULFOQUINOVOSYL TRANSFERASE SQD2"/>
    <property type="match status" value="1"/>
</dbReference>
<dbReference type="InterPro" id="IPR001296">
    <property type="entry name" value="Glyco_trans_1"/>
</dbReference>
<keyword evidence="2" id="KW-0808">Transferase</keyword>
<dbReference type="GO" id="GO:0016757">
    <property type="term" value="F:glycosyltransferase activity"/>
    <property type="evidence" value="ECO:0007669"/>
    <property type="project" value="TreeGrafter"/>
</dbReference>
<gene>
    <name evidence="2" type="ORF">ENL96_00550</name>
</gene>
<evidence type="ECO:0000259" key="1">
    <source>
        <dbReference type="Pfam" id="PF00534"/>
    </source>
</evidence>
<sequence>MGEASSSEKELIEKYENALLQSKRLKIYRFLPSLHKYAFIKASDLVVLPSKEETIPLVFLEAWSMKKPVIGAKSPTISSVIRYEGDGGILVNPDNVNELERALYSMLSEGKRTVYGYRGYEKFITRYSMEVIGKKLSEIYREITMT</sequence>
<proteinExistence type="predicted"/>
<dbReference type="SUPFAM" id="SSF53756">
    <property type="entry name" value="UDP-Glycosyltransferase/glycogen phosphorylase"/>
    <property type="match status" value="1"/>
</dbReference>
<organism evidence="2">
    <name type="scientific">candidate division CPR3 bacterium</name>
    <dbReference type="NCBI Taxonomy" id="2268181"/>
    <lineage>
        <taxon>Bacteria</taxon>
        <taxon>Bacteria division CPR3</taxon>
    </lineage>
</organism>
<dbReference type="AlphaFoldDB" id="A0A7C5USC3"/>
<dbReference type="EMBL" id="DRVY01000016">
    <property type="protein sequence ID" value="HHR91989.1"/>
    <property type="molecule type" value="Genomic_DNA"/>
</dbReference>
<protein>
    <submittedName>
        <fullName evidence="2">Glycosyltransferase</fullName>
    </submittedName>
</protein>
<accession>A0A7C5USC3</accession>
<dbReference type="PANTHER" id="PTHR45947:SF3">
    <property type="entry name" value="SULFOQUINOVOSYL TRANSFERASE SQD2"/>
    <property type="match status" value="1"/>
</dbReference>
<dbReference type="Gene3D" id="3.40.50.2000">
    <property type="entry name" value="Glycogen Phosphorylase B"/>
    <property type="match status" value="1"/>
</dbReference>
<name>A0A7C5USC3_UNCC3</name>
<dbReference type="Pfam" id="PF00534">
    <property type="entry name" value="Glycos_transf_1"/>
    <property type="match status" value="1"/>
</dbReference>
<dbReference type="CDD" id="cd03801">
    <property type="entry name" value="GT4_PimA-like"/>
    <property type="match status" value="1"/>
</dbReference>
<reference evidence="2" key="1">
    <citation type="journal article" date="2020" name="mSystems">
        <title>Genome- and Community-Level Interaction Insights into Carbon Utilization and Element Cycling Functions of Hydrothermarchaeota in Hydrothermal Sediment.</title>
        <authorList>
            <person name="Zhou Z."/>
            <person name="Liu Y."/>
            <person name="Xu W."/>
            <person name="Pan J."/>
            <person name="Luo Z.H."/>
            <person name="Li M."/>
        </authorList>
    </citation>
    <scope>NUCLEOTIDE SEQUENCE [LARGE SCALE GENOMIC DNA]</scope>
    <source>
        <strain evidence="2">SpSt-1042</strain>
    </source>
</reference>
<evidence type="ECO:0000313" key="2">
    <source>
        <dbReference type="EMBL" id="HHR91989.1"/>
    </source>
</evidence>
<comment type="caution">
    <text evidence="2">The sequence shown here is derived from an EMBL/GenBank/DDBJ whole genome shotgun (WGS) entry which is preliminary data.</text>
</comment>